<evidence type="ECO:0000313" key="3">
    <source>
        <dbReference type="Proteomes" id="UP000017052"/>
    </source>
</evidence>
<dbReference type="GO" id="GO:0017057">
    <property type="term" value="F:6-phosphogluconolactonase activity"/>
    <property type="evidence" value="ECO:0007669"/>
    <property type="project" value="TreeGrafter"/>
</dbReference>
<dbReference type="GO" id="GO:0005829">
    <property type="term" value="C:cytosol"/>
    <property type="evidence" value="ECO:0007669"/>
    <property type="project" value="TreeGrafter"/>
</dbReference>
<dbReference type="PANTHER" id="PTHR30344">
    <property type="entry name" value="6-PHOSPHOGLUCONOLACTONASE-RELATED"/>
    <property type="match status" value="1"/>
</dbReference>
<evidence type="ECO:0000256" key="1">
    <source>
        <dbReference type="ARBA" id="ARBA00005564"/>
    </source>
</evidence>
<dbReference type="Pfam" id="PF10282">
    <property type="entry name" value="Lactonase"/>
    <property type="match status" value="1"/>
</dbReference>
<dbReference type="AlphaFoldDB" id="U2RM27"/>
<dbReference type="EMBL" id="ACVN02000210">
    <property type="protein sequence ID" value="ERK54603.1"/>
    <property type="molecule type" value="Genomic_DNA"/>
</dbReference>
<sequence length="352" mass="36534">MATYLCLVAGRLDDVLTSLVVDDESGVVRVAGRTATGPRPMPVVVDAARALVHVGNGGDPHSITTVTWAPDGSTSPVVTVDCPIAQTYMSVVGDLLMAVSYAGCELACARLGADGLVDASSWQVVRTGHQPHCIVPSPDGRHAYLSLLGEDRLAGFRVAGGRLVPDESLGARLDPGAGPRHIRLSPDGSSLYVTEEFGGRVVHLRRDSDSGVLEPSGSTMDCVAPEAGLRRGVFVPPGRRPAVDESERRIWGSDLVIAPDGAWAVASERRASTLTMAALGPDGRFGARLARIVTQPQPRGIGLIGPHLVIAGAELGDAASIHRAGPEGLSELAVVDGLGGPVWMESVPLDPA</sequence>
<evidence type="ECO:0000313" key="2">
    <source>
        <dbReference type="EMBL" id="ERK54603.1"/>
    </source>
</evidence>
<gene>
    <name evidence="2" type="ORF">HMPREF0682_2452</name>
</gene>
<dbReference type="Gene3D" id="2.130.10.10">
    <property type="entry name" value="YVTN repeat-like/Quinoprotein amine dehydrogenase"/>
    <property type="match status" value="1"/>
</dbReference>
<dbReference type="InterPro" id="IPR050282">
    <property type="entry name" value="Cycloisomerase_2"/>
</dbReference>
<dbReference type="RefSeq" id="WP_021797895.1">
    <property type="nucleotide sequence ID" value="NZ_ACVN02000210.1"/>
</dbReference>
<dbReference type="SUPFAM" id="SSF75011">
    <property type="entry name" value="3-carboxy-cis,cis-mucoante lactonizing enzyme"/>
    <property type="match status" value="1"/>
</dbReference>
<dbReference type="PANTHER" id="PTHR30344:SF1">
    <property type="entry name" value="6-PHOSPHOGLUCONOLACTONASE"/>
    <property type="match status" value="1"/>
</dbReference>
<dbReference type="GeneID" id="95360037"/>
<protein>
    <submittedName>
        <fullName evidence="2">Lactonase, 7-bladed beta-propeller</fullName>
    </submittedName>
</protein>
<organism evidence="2 3">
    <name type="scientific">Propionibacterium acidifaciens F0233</name>
    <dbReference type="NCBI Taxonomy" id="553198"/>
    <lineage>
        <taxon>Bacteria</taxon>
        <taxon>Bacillati</taxon>
        <taxon>Actinomycetota</taxon>
        <taxon>Actinomycetes</taxon>
        <taxon>Propionibacteriales</taxon>
        <taxon>Propionibacteriaceae</taxon>
        <taxon>Propionibacterium</taxon>
    </lineage>
</organism>
<accession>U2RM27</accession>
<comment type="caution">
    <text evidence="2">The sequence shown here is derived from an EMBL/GenBank/DDBJ whole genome shotgun (WGS) entry which is preliminary data.</text>
</comment>
<dbReference type="InterPro" id="IPR019405">
    <property type="entry name" value="Lactonase_7-beta_prop"/>
</dbReference>
<keyword evidence="3" id="KW-1185">Reference proteome</keyword>
<proteinExistence type="inferred from homology"/>
<name>U2RM27_9ACTN</name>
<comment type="similarity">
    <text evidence="1">Belongs to the cycloisomerase 2 family.</text>
</comment>
<dbReference type="InterPro" id="IPR015943">
    <property type="entry name" value="WD40/YVTN_repeat-like_dom_sf"/>
</dbReference>
<dbReference type="Proteomes" id="UP000017052">
    <property type="component" value="Unassembled WGS sequence"/>
</dbReference>
<reference evidence="2" key="1">
    <citation type="submission" date="2013-08" db="EMBL/GenBank/DDBJ databases">
        <authorList>
            <person name="Durkin A.S."/>
            <person name="Haft D.R."/>
            <person name="McCorrison J."/>
            <person name="Torralba M."/>
            <person name="Gillis M."/>
            <person name="Haft D.H."/>
            <person name="Methe B."/>
            <person name="Sutton G."/>
            <person name="Nelson K.E."/>
        </authorList>
    </citation>
    <scope>NUCLEOTIDE SEQUENCE [LARGE SCALE GENOMIC DNA]</scope>
    <source>
        <strain evidence="2">F0233</strain>
    </source>
</reference>